<reference evidence="1" key="1">
    <citation type="submission" date="2022-12" db="EMBL/GenBank/DDBJ databases">
        <title>Genome sequence of SJ11.</title>
        <authorList>
            <person name="Woo H."/>
        </authorList>
    </citation>
    <scope>NUCLEOTIDE SEQUENCE</scope>
    <source>
        <strain evidence="1">SJ11</strain>
    </source>
</reference>
<dbReference type="RefSeq" id="WP_269417063.1">
    <property type="nucleotide sequence ID" value="NZ_JAPWGL010000006.1"/>
</dbReference>
<name>A0ABT4L2J1_9SPHI</name>
<gene>
    <name evidence="1" type="ORF">O0931_18990</name>
</gene>
<evidence type="ECO:0000313" key="2">
    <source>
        <dbReference type="Proteomes" id="UP001144341"/>
    </source>
</evidence>
<evidence type="ECO:0000313" key="1">
    <source>
        <dbReference type="EMBL" id="MCZ4225408.1"/>
    </source>
</evidence>
<organism evidence="1 2">
    <name type="scientific">Pedobacter rhodius</name>
    <dbReference type="NCBI Taxonomy" id="3004098"/>
    <lineage>
        <taxon>Bacteria</taxon>
        <taxon>Pseudomonadati</taxon>
        <taxon>Bacteroidota</taxon>
        <taxon>Sphingobacteriia</taxon>
        <taxon>Sphingobacteriales</taxon>
        <taxon>Sphingobacteriaceae</taxon>
        <taxon>Pedobacter</taxon>
    </lineage>
</organism>
<comment type="caution">
    <text evidence="1">The sequence shown here is derived from an EMBL/GenBank/DDBJ whole genome shotgun (WGS) entry which is preliminary data.</text>
</comment>
<accession>A0ABT4L2J1</accession>
<dbReference type="Proteomes" id="UP001144341">
    <property type="component" value="Unassembled WGS sequence"/>
</dbReference>
<keyword evidence="2" id="KW-1185">Reference proteome</keyword>
<dbReference type="EMBL" id="JAPWGL010000006">
    <property type="protein sequence ID" value="MCZ4225408.1"/>
    <property type="molecule type" value="Genomic_DNA"/>
</dbReference>
<sequence length="79" mass="9324">MKNQIYLQALQDLVMRIETLKTYEPKNIENILDVLRSSPQLQTPKIKLILKDLPTKKNWINLKYNIIDDLVLKIGDFID</sequence>
<proteinExistence type="predicted"/>
<protein>
    <submittedName>
        <fullName evidence="1">Uncharacterized protein</fullName>
    </submittedName>
</protein>